<keyword evidence="1" id="KW-0812">Transmembrane</keyword>
<dbReference type="RefSeq" id="WP_188363237.1">
    <property type="nucleotide sequence ID" value="NZ_BMFG01000020.1"/>
</dbReference>
<keyword evidence="3" id="KW-1185">Reference proteome</keyword>
<feature type="transmembrane region" description="Helical" evidence="1">
    <location>
        <begin position="20"/>
        <end position="36"/>
    </location>
</feature>
<name>A0A916YAN6_9FLAO</name>
<organism evidence="2 3">
    <name type="scientific">Flavobacterium orientale</name>
    <dbReference type="NCBI Taxonomy" id="1756020"/>
    <lineage>
        <taxon>Bacteria</taxon>
        <taxon>Pseudomonadati</taxon>
        <taxon>Bacteroidota</taxon>
        <taxon>Flavobacteriia</taxon>
        <taxon>Flavobacteriales</taxon>
        <taxon>Flavobacteriaceae</taxon>
        <taxon>Flavobacterium</taxon>
    </lineage>
</organism>
<dbReference type="AlphaFoldDB" id="A0A916YAN6"/>
<protein>
    <submittedName>
        <fullName evidence="2">Uncharacterized protein</fullName>
    </submittedName>
</protein>
<reference evidence="2" key="1">
    <citation type="journal article" date="2014" name="Int. J. Syst. Evol. Microbiol.">
        <title>Complete genome sequence of Corynebacterium casei LMG S-19264T (=DSM 44701T), isolated from a smear-ripened cheese.</title>
        <authorList>
            <consortium name="US DOE Joint Genome Institute (JGI-PGF)"/>
            <person name="Walter F."/>
            <person name="Albersmeier A."/>
            <person name="Kalinowski J."/>
            <person name="Ruckert C."/>
        </authorList>
    </citation>
    <scope>NUCLEOTIDE SEQUENCE</scope>
    <source>
        <strain evidence="2">CGMCC 1.12506</strain>
    </source>
</reference>
<evidence type="ECO:0000313" key="2">
    <source>
        <dbReference type="EMBL" id="GGD36547.1"/>
    </source>
</evidence>
<sequence length="150" mass="17872">MAKNKREKQKKKTSSLKKIGYILLFALPLFVLIYFNRQNRLEKLKNDSFTTYGIIEKLRPNSQKGTTTRKDVVYFYFVKNDTVFHKKTDLTENGIKRLGIKINDCYEVKVVKSDYGIFDIDFKKRKDTLIDKKDYKNQIYNTSIHRNIIE</sequence>
<keyword evidence="1" id="KW-1133">Transmembrane helix</keyword>
<evidence type="ECO:0000313" key="3">
    <source>
        <dbReference type="Proteomes" id="UP000625735"/>
    </source>
</evidence>
<evidence type="ECO:0000256" key="1">
    <source>
        <dbReference type="SAM" id="Phobius"/>
    </source>
</evidence>
<dbReference type="EMBL" id="BMFG01000020">
    <property type="protein sequence ID" value="GGD36547.1"/>
    <property type="molecule type" value="Genomic_DNA"/>
</dbReference>
<reference evidence="2" key="2">
    <citation type="submission" date="2020-09" db="EMBL/GenBank/DDBJ databases">
        <authorList>
            <person name="Sun Q."/>
            <person name="Zhou Y."/>
        </authorList>
    </citation>
    <scope>NUCLEOTIDE SEQUENCE</scope>
    <source>
        <strain evidence="2">CGMCC 1.12506</strain>
    </source>
</reference>
<keyword evidence="1" id="KW-0472">Membrane</keyword>
<accession>A0A916YAN6</accession>
<comment type="caution">
    <text evidence="2">The sequence shown here is derived from an EMBL/GenBank/DDBJ whole genome shotgun (WGS) entry which is preliminary data.</text>
</comment>
<gene>
    <name evidence="2" type="ORF">GCM10011343_27980</name>
</gene>
<proteinExistence type="predicted"/>
<dbReference type="Proteomes" id="UP000625735">
    <property type="component" value="Unassembled WGS sequence"/>
</dbReference>